<dbReference type="RefSeq" id="WP_338437113.1">
    <property type="nucleotide sequence ID" value="NZ_JAUYVH010000007.1"/>
</dbReference>
<organism evidence="2 3">
    <name type="scientific">Keguizhuia sedimenti</name>
    <dbReference type="NCBI Taxonomy" id="3064264"/>
    <lineage>
        <taxon>Bacteria</taxon>
        <taxon>Pseudomonadati</taxon>
        <taxon>Pseudomonadota</taxon>
        <taxon>Betaproteobacteria</taxon>
        <taxon>Burkholderiales</taxon>
        <taxon>Oxalobacteraceae</taxon>
        <taxon>Keguizhuia</taxon>
    </lineage>
</organism>
<dbReference type="InterPro" id="IPR020945">
    <property type="entry name" value="DMSO/NO3_reduct_chaperone"/>
</dbReference>
<keyword evidence="3" id="KW-1185">Reference proteome</keyword>
<gene>
    <name evidence="2" type="ORF">Q8A64_12260</name>
</gene>
<protein>
    <submittedName>
        <fullName evidence="2">Molecular chaperone TorD family protein</fullName>
    </submittedName>
</protein>
<dbReference type="InterPro" id="IPR050289">
    <property type="entry name" value="TorD/DmsD_chaperones"/>
</dbReference>
<dbReference type="EMBL" id="JAUYVH010000007">
    <property type="protein sequence ID" value="MDQ9171178.1"/>
    <property type="molecule type" value="Genomic_DNA"/>
</dbReference>
<accession>A0ABU1BQ97</accession>
<dbReference type="Pfam" id="PF02613">
    <property type="entry name" value="Nitrate_red_del"/>
    <property type="match status" value="1"/>
</dbReference>
<dbReference type="Gene3D" id="1.10.3480.10">
    <property type="entry name" value="TorD-like"/>
    <property type="match status" value="1"/>
</dbReference>
<name>A0ABU1BQ97_9BURK</name>
<dbReference type="SUPFAM" id="SSF89155">
    <property type="entry name" value="TorD-like"/>
    <property type="match status" value="1"/>
</dbReference>
<dbReference type="Proteomes" id="UP001225596">
    <property type="component" value="Unassembled WGS sequence"/>
</dbReference>
<dbReference type="PANTHER" id="PTHR34227:SF1">
    <property type="entry name" value="DIMETHYL SULFOXIDE REDUCTASE CHAPERONE-RELATED"/>
    <property type="match status" value="1"/>
</dbReference>
<evidence type="ECO:0000256" key="1">
    <source>
        <dbReference type="ARBA" id="ARBA00023186"/>
    </source>
</evidence>
<evidence type="ECO:0000313" key="3">
    <source>
        <dbReference type="Proteomes" id="UP001225596"/>
    </source>
</evidence>
<keyword evidence="1" id="KW-0143">Chaperone</keyword>
<dbReference type="PANTHER" id="PTHR34227">
    <property type="entry name" value="CHAPERONE PROTEIN YCDY"/>
    <property type="match status" value="1"/>
</dbReference>
<dbReference type="InterPro" id="IPR036411">
    <property type="entry name" value="TorD-like_sf"/>
</dbReference>
<sequence length="206" mass="22940">MTNPQAVKFETPDRGEESARANLYGLLASLFYLPPSQTLLDAIAAAVPGGDGEGVLELAWKELAATCKQARVQQVKDEYESLFISVGKPEVILYGSYYISGFMMEKPLVELRSELARLGLERAETVVEPEDHIASLCEVMRYFITSEDITLASVTAQKSFFAAHLQPWVPEMCQALESHPEARFYAVLAKFARVFFEVESQAFDMA</sequence>
<comment type="caution">
    <text evidence="2">The sequence shown here is derived from an EMBL/GenBank/DDBJ whole genome shotgun (WGS) entry which is preliminary data.</text>
</comment>
<proteinExistence type="predicted"/>
<evidence type="ECO:0000313" key="2">
    <source>
        <dbReference type="EMBL" id="MDQ9171178.1"/>
    </source>
</evidence>
<reference evidence="2 3" key="1">
    <citation type="submission" date="2023-08" db="EMBL/GenBank/DDBJ databases">
        <title>Oxalobacteraceae gen .nov., isolated from river sludge outside the plant.</title>
        <authorList>
            <person name="Zhao S.Y."/>
        </authorList>
    </citation>
    <scope>NUCLEOTIDE SEQUENCE [LARGE SCALE GENOMIC DNA]</scope>
    <source>
        <strain evidence="2 3">R-40</strain>
    </source>
</reference>